<proteinExistence type="predicted"/>
<dbReference type="InterPro" id="IPR050623">
    <property type="entry name" value="Glucan_succinyl_AcylTrfase"/>
</dbReference>
<keyword evidence="1" id="KW-0812">Transmembrane</keyword>
<feature type="transmembrane region" description="Helical" evidence="1">
    <location>
        <begin position="135"/>
        <end position="156"/>
    </location>
</feature>
<name>I2GE20_9BACT</name>
<dbReference type="Pfam" id="PF01757">
    <property type="entry name" value="Acyl_transf_3"/>
    <property type="match status" value="1"/>
</dbReference>
<evidence type="ECO:0000259" key="2">
    <source>
        <dbReference type="Pfam" id="PF01757"/>
    </source>
</evidence>
<dbReference type="eggNOG" id="COG1835">
    <property type="taxonomic scope" value="Bacteria"/>
</dbReference>
<reference evidence="3 4" key="1">
    <citation type="journal article" date="2012" name="J. Bacteriol.">
        <title>Genome Sequence of the Filamentous Bacterium Fibrisoma limi BUZ 3T.</title>
        <authorList>
            <person name="Filippini M."/>
            <person name="Qi W."/>
            <person name="Jaenicke S."/>
            <person name="Goesmann A."/>
            <person name="Smits T.H."/>
            <person name="Bagheri H.C."/>
        </authorList>
    </citation>
    <scope>NUCLEOTIDE SEQUENCE [LARGE SCALE GENOMIC DNA]</scope>
    <source>
        <strain evidence="4">BUZ 3T</strain>
    </source>
</reference>
<accession>I2GE20</accession>
<keyword evidence="3" id="KW-0808">Transferase</keyword>
<feature type="transmembrane region" description="Helical" evidence="1">
    <location>
        <begin position="45"/>
        <end position="70"/>
    </location>
</feature>
<gene>
    <name evidence="3" type="ORF">BN8_01119</name>
</gene>
<dbReference type="PANTHER" id="PTHR36927">
    <property type="entry name" value="BLR4337 PROTEIN"/>
    <property type="match status" value="1"/>
</dbReference>
<feature type="transmembrane region" description="Helical" evidence="1">
    <location>
        <begin position="311"/>
        <end position="332"/>
    </location>
</feature>
<dbReference type="Proteomes" id="UP000009309">
    <property type="component" value="Unassembled WGS sequence"/>
</dbReference>
<feature type="transmembrane region" description="Helical" evidence="1">
    <location>
        <begin position="168"/>
        <end position="191"/>
    </location>
</feature>
<organism evidence="3 4">
    <name type="scientific">Fibrisoma limi BUZ 3</name>
    <dbReference type="NCBI Taxonomy" id="1185876"/>
    <lineage>
        <taxon>Bacteria</taxon>
        <taxon>Pseudomonadati</taxon>
        <taxon>Bacteroidota</taxon>
        <taxon>Cytophagia</taxon>
        <taxon>Cytophagales</taxon>
        <taxon>Spirosomataceae</taxon>
        <taxon>Fibrisoma</taxon>
    </lineage>
</organism>
<feature type="transmembrane region" description="Helical" evidence="1">
    <location>
        <begin position="236"/>
        <end position="260"/>
    </location>
</feature>
<feature type="transmembrane region" description="Helical" evidence="1">
    <location>
        <begin position="338"/>
        <end position="357"/>
    </location>
</feature>
<dbReference type="OrthoDB" id="9810469at2"/>
<feature type="transmembrane region" description="Helical" evidence="1">
    <location>
        <begin position="203"/>
        <end position="224"/>
    </location>
</feature>
<evidence type="ECO:0000256" key="1">
    <source>
        <dbReference type="SAM" id="Phobius"/>
    </source>
</evidence>
<feature type="transmembrane region" description="Helical" evidence="1">
    <location>
        <begin position="91"/>
        <end position="115"/>
    </location>
</feature>
<dbReference type="RefSeq" id="WP_009280729.1">
    <property type="nucleotide sequence ID" value="NZ_CAIT01000005.1"/>
</dbReference>
<sequence length="400" mass="45940">MHYHSLDNLRTTMMLMGLVLHAAGPYMEAAYLPDDPIANHPFFDMMFLFIHTFRMPAFFIMSGFFSALLVERRGVVTFVKNRANRILIPFLIGYFTINILIQAAYVYCFSNYTMAPVVKWFSTGTFLLPVITPTVHLWFLYFLLIFYVGVYVAVRIKGLKATLPGHTLSRWLVSGWAIPVWIAFSALFLWFMPGATFYTPSDLTPSPIILAGLGMYFVFGWLLFQQPHWLTSIQRPAWWLLLGGLVVFVIYAIMMLQISHNTALPTTYRVDLSALSATSTWLISFGLIGLFQRYLDQPSPLSRYLAQSSYWVYIIHLLICTYVQIWLMPVAWTAFGKFAVGLAITFALSLISYDLFVRDTVVGQVLNGRRATPIWRMVLQLRRSTADTPLFLTKVRQLFR</sequence>
<evidence type="ECO:0000313" key="4">
    <source>
        <dbReference type="Proteomes" id="UP000009309"/>
    </source>
</evidence>
<evidence type="ECO:0000313" key="3">
    <source>
        <dbReference type="EMBL" id="CCH52145.1"/>
    </source>
</evidence>
<feature type="domain" description="Acyltransferase 3" evidence="2">
    <location>
        <begin position="4"/>
        <end position="353"/>
    </location>
</feature>
<keyword evidence="4" id="KW-1185">Reference proteome</keyword>
<keyword evidence="1" id="KW-0472">Membrane</keyword>
<comment type="caution">
    <text evidence="3">The sequence shown here is derived from an EMBL/GenBank/DDBJ whole genome shotgun (WGS) entry which is preliminary data.</text>
</comment>
<dbReference type="EC" id="2.1.-.-" evidence="3"/>
<feature type="transmembrane region" description="Helical" evidence="1">
    <location>
        <begin position="272"/>
        <end position="291"/>
    </location>
</feature>
<keyword evidence="3" id="KW-0012">Acyltransferase</keyword>
<protein>
    <submittedName>
        <fullName evidence="3">Acyltransferase 3</fullName>
        <ecNumber evidence="3">2.1.-.-</ecNumber>
    </submittedName>
</protein>
<feature type="transmembrane region" description="Helical" evidence="1">
    <location>
        <begin position="12"/>
        <end position="33"/>
    </location>
</feature>
<dbReference type="GO" id="GO:0016747">
    <property type="term" value="F:acyltransferase activity, transferring groups other than amino-acyl groups"/>
    <property type="evidence" value="ECO:0007669"/>
    <property type="project" value="InterPro"/>
</dbReference>
<dbReference type="EMBL" id="CAIT01000005">
    <property type="protein sequence ID" value="CCH52145.1"/>
    <property type="molecule type" value="Genomic_DNA"/>
</dbReference>
<dbReference type="PANTHER" id="PTHR36927:SF1">
    <property type="entry name" value="MDO-LIKE PROTEIN"/>
    <property type="match status" value="1"/>
</dbReference>
<dbReference type="InterPro" id="IPR002656">
    <property type="entry name" value="Acyl_transf_3_dom"/>
</dbReference>
<dbReference type="AlphaFoldDB" id="I2GE20"/>
<keyword evidence="1" id="KW-1133">Transmembrane helix</keyword>